<evidence type="ECO:0000256" key="3">
    <source>
        <dbReference type="ARBA" id="ARBA00022722"/>
    </source>
</evidence>
<protein>
    <recommendedName>
        <fullName evidence="10">Endonuclease</fullName>
        <ecNumber evidence="10">3.1.30.-</ecNumber>
    </recommendedName>
</protein>
<dbReference type="GO" id="GO:0046872">
    <property type="term" value="F:metal ion binding"/>
    <property type="evidence" value="ECO:0007669"/>
    <property type="project" value="UniProtKB-KW"/>
</dbReference>
<evidence type="ECO:0000313" key="15">
    <source>
        <dbReference type="Proteomes" id="UP000810292"/>
    </source>
</evidence>
<evidence type="ECO:0000256" key="8">
    <source>
        <dbReference type="PIRSR" id="PIRSR640255-1"/>
    </source>
</evidence>
<reference evidence="14" key="2">
    <citation type="journal article" date="2021" name="PeerJ">
        <title>Extensive microbial diversity within the chicken gut microbiome revealed by metagenomics and culture.</title>
        <authorList>
            <person name="Gilroy R."/>
            <person name="Ravi A."/>
            <person name="Getino M."/>
            <person name="Pursley I."/>
            <person name="Horton D.L."/>
            <person name="Alikhan N.F."/>
            <person name="Baker D."/>
            <person name="Gharbi K."/>
            <person name="Hall N."/>
            <person name="Watson M."/>
            <person name="Adriaenssens E.M."/>
            <person name="Foster-Nyarko E."/>
            <person name="Jarju S."/>
            <person name="Secka A."/>
            <person name="Antonio M."/>
            <person name="Oren A."/>
            <person name="Chaudhuri R.R."/>
            <person name="La Ragione R."/>
            <person name="Hildebrand F."/>
            <person name="Pallen M.J."/>
        </authorList>
    </citation>
    <scope>NUCLEOTIDE SEQUENCE</scope>
    <source>
        <strain evidence="14">14700</strain>
    </source>
</reference>
<evidence type="ECO:0000313" key="14">
    <source>
        <dbReference type="EMBL" id="MBO8469618.1"/>
    </source>
</evidence>
<evidence type="ECO:0000256" key="11">
    <source>
        <dbReference type="SAM" id="Phobius"/>
    </source>
</evidence>
<keyword evidence="5 10" id="KW-0255">Endonuclease</keyword>
<evidence type="ECO:0000256" key="7">
    <source>
        <dbReference type="ARBA" id="ARBA00022842"/>
    </source>
</evidence>
<dbReference type="EMBL" id="JADIMF010000122">
    <property type="protein sequence ID" value="MBO8469618.1"/>
    <property type="molecule type" value="Genomic_DNA"/>
</dbReference>
<dbReference type="GO" id="GO:0016787">
    <property type="term" value="F:hydrolase activity"/>
    <property type="evidence" value="ECO:0007669"/>
    <property type="project" value="UniProtKB-KW"/>
</dbReference>
<dbReference type="GO" id="GO:0003676">
    <property type="term" value="F:nucleic acid binding"/>
    <property type="evidence" value="ECO:0007669"/>
    <property type="project" value="InterPro"/>
</dbReference>
<sequence length="337" mass="37479">MARKKKTKKKTSLPKKLKRLLIMLVILIIIFLILCLITPSSDTANGITADGSIKNLELPAPIDGEQIISHTGYTLSYNEEYELPSWVAYTLTRDEVLGTGSREDDFREDPLVRTGSASLSDYRGSGYDRGHMAPAADFKWSVEAMSDTFYLSNMCPQEPSFNRGIWADLEAVVRTMAYDNGEVHVVTGPVLTDGPYETIGKNEVAIPKQFYKVVLDYTDPDIKAIGFVLPNEGSDKALQSYAMSIDEVEEITGIDFYPSLPDDQEEAIESKANTADWNFTEFIPTGEMPDESQFEYVSPSSPKDMVLNEIISLFVDIKTEVFSLLGIEEIASSFGLI</sequence>
<keyword evidence="7" id="KW-0460">Magnesium</keyword>
<keyword evidence="11" id="KW-0812">Transmembrane</keyword>
<keyword evidence="11" id="KW-1133">Transmembrane helix</keyword>
<dbReference type="Gene3D" id="3.40.570.10">
    <property type="entry name" value="Extracellular Endonuclease, subunit A"/>
    <property type="match status" value="1"/>
</dbReference>
<proteinExistence type="inferred from homology"/>
<keyword evidence="4 9" id="KW-0479">Metal-binding</keyword>
<evidence type="ECO:0000256" key="6">
    <source>
        <dbReference type="ARBA" id="ARBA00022801"/>
    </source>
</evidence>
<keyword evidence="3 10" id="KW-0540">Nuclease</keyword>
<dbReference type="InterPro" id="IPR018524">
    <property type="entry name" value="DNA/RNA_endonuclease_AS"/>
</dbReference>
<evidence type="ECO:0000256" key="9">
    <source>
        <dbReference type="PIRSR" id="PIRSR640255-2"/>
    </source>
</evidence>
<dbReference type="InterPro" id="IPR001604">
    <property type="entry name" value="Endo_G_ENPP1-like_dom"/>
</dbReference>
<reference evidence="14" key="1">
    <citation type="submission" date="2020-10" db="EMBL/GenBank/DDBJ databases">
        <authorList>
            <person name="Gilroy R."/>
        </authorList>
    </citation>
    <scope>NUCLEOTIDE SEQUENCE</scope>
    <source>
        <strain evidence="14">14700</strain>
    </source>
</reference>
<feature type="domain" description="ENPP1-3/EXOG-like endonuclease/phosphodiesterase" evidence="12">
    <location>
        <begin position="70"/>
        <end position="263"/>
    </location>
</feature>
<dbReference type="SUPFAM" id="SSF54060">
    <property type="entry name" value="His-Me finger endonucleases"/>
    <property type="match status" value="1"/>
</dbReference>
<dbReference type="InterPro" id="IPR044925">
    <property type="entry name" value="His-Me_finger_sf"/>
</dbReference>
<comment type="caution">
    <text evidence="14">The sequence shown here is derived from an EMBL/GenBank/DDBJ whole genome shotgun (WGS) entry which is preliminary data.</text>
</comment>
<keyword evidence="6 10" id="KW-0378">Hydrolase</keyword>
<dbReference type="InterPro" id="IPR040255">
    <property type="entry name" value="Non-specific_endonuclease"/>
</dbReference>
<dbReference type="AlphaFoldDB" id="A0A9D9ID75"/>
<evidence type="ECO:0000256" key="4">
    <source>
        <dbReference type="ARBA" id="ARBA00022723"/>
    </source>
</evidence>
<evidence type="ECO:0000256" key="2">
    <source>
        <dbReference type="ARBA" id="ARBA00010052"/>
    </source>
</evidence>
<dbReference type="GO" id="GO:0004519">
    <property type="term" value="F:endonuclease activity"/>
    <property type="evidence" value="ECO:0007669"/>
    <property type="project" value="UniProtKB-UniRule"/>
</dbReference>
<dbReference type="EC" id="3.1.30.-" evidence="10"/>
<evidence type="ECO:0000256" key="10">
    <source>
        <dbReference type="RuleBase" id="RU366055"/>
    </source>
</evidence>
<dbReference type="SMART" id="SM00477">
    <property type="entry name" value="NUC"/>
    <property type="match status" value="1"/>
</dbReference>
<feature type="active site" description="Proton acceptor" evidence="8">
    <location>
        <position position="131"/>
    </location>
</feature>
<dbReference type="Proteomes" id="UP000810292">
    <property type="component" value="Unassembled WGS sequence"/>
</dbReference>
<feature type="binding site" evidence="9">
    <location>
        <position position="162"/>
    </location>
    <ligand>
        <name>Mg(2+)</name>
        <dbReference type="ChEBI" id="CHEBI:18420"/>
        <note>catalytic</note>
    </ligand>
</feature>
<dbReference type="CDD" id="cd00091">
    <property type="entry name" value="NUC"/>
    <property type="match status" value="1"/>
</dbReference>
<evidence type="ECO:0000259" key="13">
    <source>
        <dbReference type="SMART" id="SM00892"/>
    </source>
</evidence>
<dbReference type="Pfam" id="PF01223">
    <property type="entry name" value="Endonuclease_NS"/>
    <property type="match status" value="1"/>
</dbReference>
<dbReference type="InterPro" id="IPR020821">
    <property type="entry name" value="ENPP1-3/EXOG-like_nuc-like"/>
</dbReference>
<evidence type="ECO:0000256" key="1">
    <source>
        <dbReference type="ARBA" id="ARBA00001946"/>
    </source>
</evidence>
<dbReference type="PANTHER" id="PTHR13966:SF5">
    <property type="entry name" value="ENDONUCLEASE G, MITOCHONDRIAL"/>
    <property type="match status" value="1"/>
</dbReference>
<dbReference type="PROSITE" id="PS01070">
    <property type="entry name" value="NUCLEASE_NON_SPEC"/>
    <property type="match status" value="1"/>
</dbReference>
<name>A0A9D9ID75_9SPIO</name>
<accession>A0A9D9ID75</accession>
<keyword evidence="11" id="KW-0472">Membrane</keyword>
<dbReference type="PANTHER" id="PTHR13966">
    <property type="entry name" value="ENDONUCLEASE RELATED"/>
    <property type="match status" value="1"/>
</dbReference>
<evidence type="ECO:0000259" key="12">
    <source>
        <dbReference type="SMART" id="SM00477"/>
    </source>
</evidence>
<gene>
    <name evidence="14" type="ORF">IAA72_07530</name>
</gene>
<comment type="cofactor">
    <cofactor evidence="1 10">
        <name>Mg(2+)</name>
        <dbReference type="ChEBI" id="CHEBI:18420"/>
    </cofactor>
</comment>
<feature type="domain" description="DNA/RNA non-specific endonuclease/pyrophosphatase/phosphodiesterase" evidence="13">
    <location>
        <begin position="69"/>
        <end position="263"/>
    </location>
</feature>
<dbReference type="InterPro" id="IPR044929">
    <property type="entry name" value="DNA/RNA_non-sp_Endonuclease_sf"/>
</dbReference>
<feature type="transmembrane region" description="Helical" evidence="11">
    <location>
        <begin position="20"/>
        <end position="39"/>
    </location>
</feature>
<organism evidence="14 15">
    <name type="scientific">Candidatus Ornithospirochaeta stercoravium</name>
    <dbReference type="NCBI Taxonomy" id="2840897"/>
    <lineage>
        <taxon>Bacteria</taxon>
        <taxon>Pseudomonadati</taxon>
        <taxon>Spirochaetota</taxon>
        <taxon>Spirochaetia</taxon>
        <taxon>Spirochaetales</taxon>
        <taxon>Spirochaetaceae</taxon>
        <taxon>Spirochaetaceae incertae sedis</taxon>
        <taxon>Candidatus Ornithospirochaeta</taxon>
    </lineage>
</organism>
<dbReference type="SMART" id="SM00892">
    <property type="entry name" value="Endonuclease_NS"/>
    <property type="match status" value="1"/>
</dbReference>
<evidence type="ECO:0000256" key="5">
    <source>
        <dbReference type="ARBA" id="ARBA00022759"/>
    </source>
</evidence>
<comment type="similarity">
    <text evidence="2 10">Belongs to the DNA/RNA non-specific endonuclease family.</text>
</comment>